<comment type="caution">
    <text evidence="2">The sequence shown here is derived from an EMBL/GenBank/DDBJ whole genome shotgun (WGS) entry which is preliminary data.</text>
</comment>
<name>A0ABX0T821_9MICO</name>
<reference evidence="2 3" key="1">
    <citation type="submission" date="2020-03" db="EMBL/GenBank/DDBJ databases">
        <title>Above-ground endophytic microbial communities from plants in different locations in the United States.</title>
        <authorList>
            <person name="Frank C."/>
        </authorList>
    </citation>
    <scope>NUCLEOTIDE SEQUENCE [LARGE SCALE GENOMIC DNA]</scope>
    <source>
        <strain evidence="2 3">WW7</strain>
    </source>
</reference>
<protein>
    <recommendedName>
        <fullName evidence="4">Chromosome partition protein Smc</fullName>
    </recommendedName>
</protein>
<proteinExistence type="predicted"/>
<dbReference type="EMBL" id="JAAOYO010000003">
    <property type="protein sequence ID" value="NII41174.1"/>
    <property type="molecule type" value="Genomic_DNA"/>
</dbReference>
<evidence type="ECO:0000256" key="1">
    <source>
        <dbReference type="SAM" id="SignalP"/>
    </source>
</evidence>
<feature type="chain" id="PRO_5045971380" description="Chromosome partition protein Smc" evidence="1">
    <location>
        <begin position="29"/>
        <end position="931"/>
    </location>
</feature>
<evidence type="ECO:0008006" key="4">
    <source>
        <dbReference type="Google" id="ProtNLM"/>
    </source>
</evidence>
<accession>A0ABX0T821</accession>
<dbReference type="RefSeq" id="WP_166780271.1">
    <property type="nucleotide sequence ID" value="NZ_JAAOYO010000003.1"/>
</dbReference>
<feature type="signal peptide" evidence="1">
    <location>
        <begin position="1"/>
        <end position="28"/>
    </location>
</feature>
<evidence type="ECO:0000313" key="2">
    <source>
        <dbReference type="EMBL" id="NII41174.1"/>
    </source>
</evidence>
<evidence type="ECO:0000313" key="3">
    <source>
        <dbReference type="Proteomes" id="UP001318300"/>
    </source>
</evidence>
<dbReference type="PROSITE" id="PS51257">
    <property type="entry name" value="PROKAR_LIPOPROTEIN"/>
    <property type="match status" value="1"/>
</dbReference>
<keyword evidence="1" id="KW-0732">Signal</keyword>
<keyword evidence="3" id="KW-1185">Reference proteome</keyword>
<organism evidence="2 3">
    <name type="scientific">Curtobacterium salicis</name>
    <dbReference type="NCBI Taxonomy" id="1779862"/>
    <lineage>
        <taxon>Bacteria</taxon>
        <taxon>Bacillati</taxon>
        <taxon>Actinomycetota</taxon>
        <taxon>Actinomycetes</taxon>
        <taxon>Micrococcales</taxon>
        <taxon>Microbacteriaceae</taxon>
        <taxon>Curtobacterium</taxon>
    </lineage>
</organism>
<sequence>MLHPGVRTKNGRALAVVAMAGAAALVLAGCTTSDRAVEKPSRVLQTVDTQLAADGSITTISDTAISVGKDRSSSAVTEHDAAKAAADLPLRVTTQYTTAKKSGTDLADLAGYSGRVEIDLTVENLTVRSRNLTYDVAGASRTTPALVGAPFSIAASTVLPGTKPNSVVTDTSDDATSTDGVVSANGDGDAVVQWGRLLAPPTSGASTTLHLVADVDDFAAPSFDLAAQPGISTDLSSTGVVNAAFGSDTDSELALQRRTIDLISQVNEVLARAGGTITEVRSNLETTSATLGVRTAERLKESSTALASTMQSLSGQLSSLKGDLGSTVSATQSTVLQQLQETTSSLDALLGDTSATAPAPAIDGQGCAAEPEQSAGGASVYGNLLRVSAQLEGYAAASEACKQQVSVQLASSVGPSEPTAEKCAAEDARFSLTCALFASSTTITAALTGLVQTGDDLAATLQPELAQSAIDSYGTVDARLDDVQKTLDALQARSGDGTASVNQQLDALEEAVRVAGVGIKELNDKVAALHGRAQAARAAIGNIGDSRFSGTMQAQNAALAQRICELVAPTSDGGVLPPLPTGPGLTEQQADELRSYLTATPCVDEGDGATLDTPVPFDKPMDARLADDSVAWDDLIQATDVQDETGGLGAATRSLRDRFAGIESARAAVDQSINTSGGDVSSSVEQMQSAVRDANQAGDALATALNSVRDEQDALGQKVKDAFAQANDATAKKIDALIDQQVRDVSKQAESSNAAVLKAFDQSIAGLRSTSKDVTVGAKGTIDEQRGKLERENGALAGAIDSQTKQSLARIDASTTASTRDVEGASTLLTGDLNRVMLDLGDRKVNGSGILGAMATSAAKSDSADYQLALASQNAAGYANVRAEDVSGILLQQEQFRASLDAATALPAFRMDVPKGATSTTLYAFTIGAAR</sequence>
<dbReference type="Proteomes" id="UP001318300">
    <property type="component" value="Unassembled WGS sequence"/>
</dbReference>
<gene>
    <name evidence="2" type="ORF">E9228_001821</name>
</gene>